<dbReference type="GO" id="GO:0016740">
    <property type="term" value="F:transferase activity"/>
    <property type="evidence" value="ECO:0007669"/>
    <property type="project" value="UniProtKB-KW"/>
</dbReference>
<proteinExistence type="predicted"/>
<name>A0A1E3X4P1_9BACT</name>
<organism evidence="1 2">
    <name type="scientific">Candidatus Scalindua rubra</name>
    <dbReference type="NCBI Taxonomy" id="1872076"/>
    <lineage>
        <taxon>Bacteria</taxon>
        <taxon>Pseudomonadati</taxon>
        <taxon>Planctomycetota</taxon>
        <taxon>Candidatus Brocadiia</taxon>
        <taxon>Candidatus Brocadiales</taxon>
        <taxon>Candidatus Scalinduaceae</taxon>
        <taxon>Candidatus Scalindua</taxon>
    </lineage>
</organism>
<gene>
    <name evidence="1" type="ORF">SCARUB_04309</name>
</gene>
<dbReference type="PANTHER" id="PTHR12526">
    <property type="entry name" value="GLYCOSYLTRANSFERASE"/>
    <property type="match status" value="1"/>
</dbReference>
<dbReference type="Proteomes" id="UP000094056">
    <property type="component" value="Unassembled WGS sequence"/>
</dbReference>
<evidence type="ECO:0000313" key="1">
    <source>
        <dbReference type="EMBL" id="ODS30577.1"/>
    </source>
</evidence>
<protein>
    <submittedName>
        <fullName evidence="1">Glycosyl transferase group 1</fullName>
    </submittedName>
</protein>
<dbReference type="Gene3D" id="3.40.50.2000">
    <property type="entry name" value="Glycogen Phosphorylase B"/>
    <property type="match status" value="2"/>
</dbReference>
<sequence>MGGTEKCMQYFLEYLHNGGYDCYCIHNRQKTDEVGGYREKLIRDILGREKVIAYSSEEDFFRILERIQPDIFHVHRSGKPDEFPIIPRLKNYINKCVETNIFGRFDPANIIDLTLYISDYLFKKARHPNRKTGVIYNPVKTPSHTKNLRSVLGISSSTFVMGRIGRPDDYIFDPISLRALKVIEEKTNYDILYLVQSPPPIMIKTAQDMGIKKIQFLTVPIVTDDEVTSFYNTIDILAHARRDGETFGLNIAEAMIHGKPVISHKSRRANAHKSIVKKCGFFVREDNYKQYAKCISVLYNKKIKTTEIR</sequence>
<dbReference type="AlphaFoldDB" id="A0A1E3X4P1"/>
<dbReference type="EMBL" id="MAYW01000205">
    <property type="protein sequence ID" value="ODS30577.1"/>
    <property type="molecule type" value="Genomic_DNA"/>
</dbReference>
<dbReference type="Pfam" id="PF13692">
    <property type="entry name" value="Glyco_trans_1_4"/>
    <property type="match status" value="1"/>
</dbReference>
<evidence type="ECO:0000313" key="2">
    <source>
        <dbReference type="Proteomes" id="UP000094056"/>
    </source>
</evidence>
<dbReference type="PANTHER" id="PTHR12526:SF630">
    <property type="entry name" value="GLYCOSYLTRANSFERASE"/>
    <property type="match status" value="1"/>
</dbReference>
<accession>A0A1E3X4P1</accession>
<keyword evidence="1" id="KW-0808">Transferase</keyword>
<reference evidence="1 2" key="1">
    <citation type="submission" date="2016-07" db="EMBL/GenBank/DDBJ databases">
        <title>Draft genome of Scalindua rubra, obtained from a brine-seawater interface in the Red Sea, sheds light on salt adaptation in anammox bacteria.</title>
        <authorList>
            <person name="Speth D.R."/>
            <person name="Lagkouvardos I."/>
            <person name="Wang Y."/>
            <person name="Qian P.-Y."/>
            <person name="Dutilh B.E."/>
            <person name="Jetten M.S."/>
        </authorList>
    </citation>
    <scope>NUCLEOTIDE SEQUENCE [LARGE SCALE GENOMIC DNA]</scope>
    <source>
        <strain evidence="1">BSI-1</strain>
    </source>
</reference>
<dbReference type="SUPFAM" id="SSF53756">
    <property type="entry name" value="UDP-Glycosyltransferase/glycogen phosphorylase"/>
    <property type="match status" value="1"/>
</dbReference>
<comment type="caution">
    <text evidence="1">The sequence shown here is derived from an EMBL/GenBank/DDBJ whole genome shotgun (WGS) entry which is preliminary data.</text>
</comment>